<reference evidence="5 6" key="1">
    <citation type="submission" date="2019-08" db="EMBL/GenBank/DDBJ databases">
        <title>Deep-cultivation of Planctomycetes and their phenomic and genomic characterization uncovers novel biology.</title>
        <authorList>
            <person name="Wiegand S."/>
            <person name="Jogler M."/>
            <person name="Boedeker C."/>
            <person name="Pinto D."/>
            <person name="Vollmers J."/>
            <person name="Rivas-Marin E."/>
            <person name="Kohn T."/>
            <person name="Peeters S.H."/>
            <person name="Heuer A."/>
            <person name="Rast P."/>
            <person name="Oberbeckmann S."/>
            <person name="Bunk B."/>
            <person name="Jeske O."/>
            <person name="Meyerdierks A."/>
            <person name="Storesund J.E."/>
            <person name="Kallscheuer N."/>
            <person name="Luecker S."/>
            <person name="Lage O.M."/>
            <person name="Pohl T."/>
            <person name="Merkel B.J."/>
            <person name="Hornburger P."/>
            <person name="Mueller R.-W."/>
            <person name="Bruemmer F."/>
            <person name="Labrenz M."/>
            <person name="Spormann A.M."/>
            <person name="Op den Camp H."/>
            <person name="Overmann J."/>
            <person name="Amann R."/>
            <person name="Jetten M.S.M."/>
            <person name="Mascher T."/>
            <person name="Medema M.H."/>
            <person name="Devos D.P."/>
            <person name="Kaster A.-K."/>
            <person name="Ovreas L."/>
            <person name="Rohde M."/>
            <person name="Galperin M.Y."/>
            <person name="Jogler C."/>
        </authorList>
    </citation>
    <scope>NUCLEOTIDE SEQUENCE [LARGE SCALE GENOMIC DNA]</scope>
    <source>
        <strain evidence="5 6">UC8</strain>
    </source>
</reference>
<dbReference type="NCBIfam" id="NF005495">
    <property type="entry name" value="PRK07109.1"/>
    <property type="match status" value="1"/>
</dbReference>
<gene>
    <name evidence="5" type="primary">acr1</name>
    <name evidence="5" type="ORF">UC8_32700</name>
</gene>
<dbReference type="GO" id="GO:0016020">
    <property type="term" value="C:membrane"/>
    <property type="evidence" value="ECO:0007669"/>
    <property type="project" value="TreeGrafter"/>
</dbReference>
<organism evidence="5 6">
    <name type="scientific">Roseimaritima ulvae</name>
    <dbReference type="NCBI Taxonomy" id="980254"/>
    <lineage>
        <taxon>Bacteria</taxon>
        <taxon>Pseudomonadati</taxon>
        <taxon>Planctomycetota</taxon>
        <taxon>Planctomycetia</taxon>
        <taxon>Pirellulales</taxon>
        <taxon>Pirellulaceae</taxon>
        <taxon>Roseimaritima</taxon>
    </lineage>
</organism>
<dbReference type="OrthoDB" id="9810734at2"/>
<dbReference type="CDD" id="cd05360">
    <property type="entry name" value="SDR_c3"/>
    <property type="match status" value="1"/>
</dbReference>
<dbReference type="PRINTS" id="PR00081">
    <property type="entry name" value="GDHRDH"/>
</dbReference>
<feature type="region of interest" description="Disordered" evidence="4">
    <location>
        <begin position="269"/>
        <end position="288"/>
    </location>
</feature>
<evidence type="ECO:0000313" key="5">
    <source>
        <dbReference type="EMBL" id="QEG41251.1"/>
    </source>
</evidence>
<dbReference type="GO" id="GO:0016491">
    <property type="term" value="F:oxidoreductase activity"/>
    <property type="evidence" value="ECO:0007669"/>
    <property type="project" value="UniProtKB-KW"/>
</dbReference>
<proteinExistence type="inferred from homology"/>
<dbReference type="Proteomes" id="UP000325286">
    <property type="component" value="Chromosome"/>
</dbReference>
<dbReference type="SUPFAM" id="SSF51735">
    <property type="entry name" value="NAD(P)-binding Rossmann-fold domains"/>
    <property type="match status" value="1"/>
</dbReference>
<evidence type="ECO:0000256" key="3">
    <source>
        <dbReference type="RuleBase" id="RU000363"/>
    </source>
</evidence>
<dbReference type="PANTHER" id="PTHR44196:SF1">
    <property type="entry name" value="DEHYDROGENASE_REDUCTASE SDR FAMILY MEMBER 7B"/>
    <property type="match status" value="1"/>
</dbReference>
<evidence type="ECO:0000256" key="1">
    <source>
        <dbReference type="ARBA" id="ARBA00006484"/>
    </source>
</evidence>
<dbReference type="InterPro" id="IPR020904">
    <property type="entry name" value="Sc_DH/Rdtase_CS"/>
</dbReference>
<evidence type="ECO:0000256" key="4">
    <source>
        <dbReference type="SAM" id="MobiDB-lite"/>
    </source>
</evidence>
<protein>
    <submittedName>
        <fullName evidence="5">Fatty acyl-CoA reductase</fullName>
        <ecNumber evidence="5">1.2.1.-</ecNumber>
    </submittedName>
</protein>
<evidence type="ECO:0000313" key="6">
    <source>
        <dbReference type="Proteomes" id="UP000325286"/>
    </source>
</evidence>
<dbReference type="Gene3D" id="3.40.50.720">
    <property type="entry name" value="NAD(P)-binding Rossmann-like Domain"/>
    <property type="match status" value="1"/>
</dbReference>
<dbReference type="PROSITE" id="PS00061">
    <property type="entry name" value="ADH_SHORT"/>
    <property type="match status" value="1"/>
</dbReference>
<dbReference type="KEGG" id="rul:UC8_32700"/>
<dbReference type="PANTHER" id="PTHR44196">
    <property type="entry name" value="DEHYDROGENASE/REDUCTASE SDR FAMILY MEMBER 7B"/>
    <property type="match status" value="1"/>
</dbReference>
<name>A0A5B9R4A4_9BACT</name>
<dbReference type="AlphaFoldDB" id="A0A5B9R4A4"/>
<dbReference type="InterPro" id="IPR036291">
    <property type="entry name" value="NAD(P)-bd_dom_sf"/>
</dbReference>
<accession>A0A5B9R4A4</accession>
<comment type="similarity">
    <text evidence="1 3">Belongs to the short-chain dehydrogenases/reductases (SDR) family.</text>
</comment>
<dbReference type="InterPro" id="IPR002347">
    <property type="entry name" value="SDR_fam"/>
</dbReference>
<dbReference type="Pfam" id="PF00106">
    <property type="entry name" value="adh_short"/>
    <property type="match status" value="1"/>
</dbReference>
<evidence type="ECO:0000256" key="2">
    <source>
        <dbReference type="ARBA" id="ARBA00023002"/>
    </source>
</evidence>
<dbReference type="PRINTS" id="PR00080">
    <property type="entry name" value="SDRFAMILY"/>
</dbReference>
<keyword evidence="2 5" id="KW-0560">Oxidoreductase</keyword>
<keyword evidence="6" id="KW-1185">Reference proteome</keyword>
<dbReference type="EMBL" id="CP042914">
    <property type="protein sequence ID" value="QEG41251.1"/>
    <property type="molecule type" value="Genomic_DNA"/>
</dbReference>
<sequence>MATANSRSQRPVVVVTGASAGIGRATVRKFARSGYDVALIARGEDGLAAAAREVHELGGRPLILPLDVSNADAVESAAERVENELGPIDVWVNDAMVSVFSPIAEMTPEEFKRVTEVCYLGYVYGTLAALKRMRKRNRGTIVQVGSALAYRSIPLQSAYCAAKHAIVGFTDSLRCELLHEKSDIHVTVVQMPAVNTPQFSWVKSRLPHNAQPVPPIYQPEVAADAIYFAAHHRRREVWVGFSAIKVILGQKVAPGFADWYLARNGYASQQTDKPRESEQPNNLWNPVDGKGGGDFGARGGFNDRATPSCPMLEVSKARPTLQLLGIAGLGLLALGWASKKLTETN</sequence>
<dbReference type="EC" id="1.2.1.-" evidence="5"/>